<keyword evidence="9" id="KW-1185">Reference proteome</keyword>
<dbReference type="InterPro" id="IPR015940">
    <property type="entry name" value="UBA"/>
</dbReference>
<evidence type="ECO:0000256" key="5">
    <source>
        <dbReference type="PROSITE-ProRule" id="PRU00339"/>
    </source>
</evidence>
<dbReference type="PANTHER" id="PTHR45984:SF1">
    <property type="entry name" value="SPAG1 AXONEMAL DYNEIN ASSEMBLY FACTOR"/>
    <property type="match status" value="1"/>
</dbReference>
<dbReference type="InterPro" id="IPR009060">
    <property type="entry name" value="UBA-like_sf"/>
</dbReference>
<dbReference type="InterPro" id="IPR051982">
    <property type="entry name" value="CiliaryAsmbly_MitoImport"/>
</dbReference>
<dbReference type="SUPFAM" id="SSF48452">
    <property type="entry name" value="TPR-like"/>
    <property type="match status" value="1"/>
</dbReference>
<proteinExistence type="predicted"/>
<dbReference type="PROSITE" id="PS50005">
    <property type="entry name" value="TPR"/>
    <property type="match status" value="1"/>
</dbReference>
<evidence type="ECO:0000313" key="8">
    <source>
        <dbReference type="EMBL" id="KAK9707763.1"/>
    </source>
</evidence>
<dbReference type="Pfam" id="PF00627">
    <property type="entry name" value="UBA"/>
    <property type="match status" value="1"/>
</dbReference>
<feature type="compositionally biased region" description="Pro residues" evidence="6">
    <location>
        <begin position="241"/>
        <end position="257"/>
    </location>
</feature>
<dbReference type="InterPro" id="IPR011990">
    <property type="entry name" value="TPR-like_helical_dom_sf"/>
</dbReference>
<feature type="domain" description="UBA" evidence="7">
    <location>
        <begin position="1"/>
        <end position="31"/>
    </location>
</feature>
<dbReference type="EMBL" id="JASJQH010007532">
    <property type="protein sequence ID" value="KAK9707763.1"/>
    <property type="molecule type" value="Genomic_DNA"/>
</dbReference>
<keyword evidence="4 5" id="KW-0802">TPR repeat</keyword>
<sequence length="602" mass="68141">MEMGFGYEQARSALELSGNDFQSAVDILVDNRNAEDKITYHKKKNIPPLPRRSHRSRNSSDEEDYNQETPAWRSEKSQYTSPWNSGRRRESEETSGFDMASFQVRKEKFMSNASTIGASVLSKANLFVKQASEKIRESIDDIQQRSENSQKEDDRFKRSGRPRWLQRHSDDDSSDEDRGRGSYNEYRDENVGRRPFSSPKQEKPPVETYNGVHRVQSQDSLRNARAPPRPPVSLKNRVPHKPPVSPKPPVASQPTRPPRSIVSATPEQLQLSEKQKAAGTDKFKLGQFGDAEELYSQAISTLPPKHDNLILLYNNRAAARIKVGDYNGVISDCDKIVELIRDEYLYPSSNDPFSFKDQLIKAITRRASAYESKEKYETAEKDFSKILSIDSNNRTGLEGVRRCQKAIKMVHGETTSKSSIPSKVLETTKGADLFSFQQPNATTAQAYSPTFGAHLDEFGFATVPSSAVHTSKTSKADIDKSEGVSRLRAQDRLAEREEEEKLRILDMVEERLNQWKSNKVGNLRAMIASLDTILWPELNWKACGLQDLIQPNQVKSKYIRAIAKLHPDKLSANESVEHKLLASGLFSILNESWDQFKAQNGL</sequence>
<evidence type="ECO:0000313" key="9">
    <source>
        <dbReference type="Proteomes" id="UP001479436"/>
    </source>
</evidence>
<keyword evidence="2" id="KW-0963">Cytoplasm</keyword>
<evidence type="ECO:0000259" key="7">
    <source>
        <dbReference type="PROSITE" id="PS50030"/>
    </source>
</evidence>
<comment type="caution">
    <text evidence="8">The sequence shown here is derived from an EMBL/GenBank/DDBJ whole genome shotgun (WGS) entry which is preliminary data.</text>
</comment>
<reference evidence="8 9" key="1">
    <citation type="submission" date="2023-04" db="EMBL/GenBank/DDBJ databases">
        <title>Genome of Basidiobolus ranarum AG-B5.</title>
        <authorList>
            <person name="Stajich J.E."/>
            <person name="Carter-House D."/>
            <person name="Gryganskyi A."/>
        </authorList>
    </citation>
    <scope>NUCLEOTIDE SEQUENCE [LARGE SCALE GENOMIC DNA]</scope>
    <source>
        <strain evidence="8 9">AG-B5</strain>
    </source>
</reference>
<evidence type="ECO:0000256" key="3">
    <source>
        <dbReference type="ARBA" id="ARBA00022737"/>
    </source>
</evidence>
<dbReference type="Gene3D" id="1.10.8.10">
    <property type="entry name" value="DNA helicase RuvA subunit, C-terminal domain"/>
    <property type="match status" value="1"/>
</dbReference>
<dbReference type="Gene3D" id="1.10.287.110">
    <property type="entry name" value="DnaJ domain"/>
    <property type="match status" value="1"/>
</dbReference>
<name>A0ABR2VWY6_9FUNG</name>
<dbReference type="SUPFAM" id="SSF46934">
    <property type="entry name" value="UBA-like"/>
    <property type="match status" value="1"/>
</dbReference>
<evidence type="ECO:0000256" key="6">
    <source>
        <dbReference type="SAM" id="MobiDB-lite"/>
    </source>
</evidence>
<feature type="repeat" description="TPR" evidence="5">
    <location>
        <begin position="360"/>
        <end position="393"/>
    </location>
</feature>
<dbReference type="Proteomes" id="UP001479436">
    <property type="component" value="Unassembled WGS sequence"/>
</dbReference>
<accession>A0ABR2VWY6</accession>
<feature type="compositionally biased region" description="Basic and acidic residues" evidence="6">
    <location>
        <begin position="167"/>
        <end position="192"/>
    </location>
</feature>
<feature type="region of interest" description="Disordered" evidence="6">
    <location>
        <begin position="32"/>
        <end position="98"/>
    </location>
</feature>
<dbReference type="CDD" id="cd14270">
    <property type="entry name" value="UBA"/>
    <property type="match status" value="1"/>
</dbReference>
<evidence type="ECO:0000256" key="1">
    <source>
        <dbReference type="ARBA" id="ARBA00004496"/>
    </source>
</evidence>
<feature type="region of interest" description="Disordered" evidence="6">
    <location>
        <begin position="139"/>
        <end position="277"/>
    </location>
</feature>
<dbReference type="PANTHER" id="PTHR45984">
    <property type="entry name" value="RNA (RNA) POLYMERASE II ASSOCIATED PROTEIN HOMOLOG"/>
    <property type="match status" value="1"/>
</dbReference>
<evidence type="ECO:0000256" key="2">
    <source>
        <dbReference type="ARBA" id="ARBA00022490"/>
    </source>
</evidence>
<organism evidence="8 9">
    <name type="scientific">Basidiobolus ranarum</name>
    <dbReference type="NCBI Taxonomy" id="34480"/>
    <lineage>
        <taxon>Eukaryota</taxon>
        <taxon>Fungi</taxon>
        <taxon>Fungi incertae sedis</taxon>
        <taxon>Zoopagomycota</taxon>
        <taxon>Entomophthoromycotina</taxon>
        <taxon>Basidiobolomycetes</taxon>
        <taxon>Basidiobolales</taxon>
        <taxon>Basidiobolaceae</taxon>
        <taxon>Basidiobolus</taxon>
    </lineage>
</organism>
<dbReference type="InterPro" id="IPR036869">
    <property type="entry name" value="J_dom_sf"/>
</dbReference>
<dbReference type="InterPro" id="IPR019734">
    <property type="entry name" value="TPR_rpt"/>
</dbReference>
<dbReference type="SMART" id="SM00028">
    <property type="entry name" value="TPR"/>
    <property type="match status" value="3"/>
</dbReference>
<comment type="subcellular location">
    <subcellularLocation>
        <location evidence="1">Cytoplasm</location>
    </subcellularLocation>
</comment>
<feature type="compositionally biased region" description="Basic residues" evidence="6">
    <location>
        <begin position="40"/>
        <end position="57"/>
    </location>
</feature>
<dbReference type="PROSITE" id="PS50030">
    <property type="entry name" value="UBA"/>
    <property type="match status" value="1"/>
</dbReference>
<feature type="compositionally biased region" description="Basic and acidic residues" evidence="6">
    <location>
        <begin position="139"/>
        <end position="157"/>
    </location>
</feature>
<dbReference type="Gene3D" id="1.25.40.10">
    <property type="entry name" value="Tetratricopeptide repeat domain"/>
    <property type="match status" value="1"/>
</dbReference>
<protein>
    <submittedName>
        <fullName evidence="8">Auxilin-like clathrin-binding protein required for normal clathrin function</fullName>
    </submittedName>
</protein>
<evidence type="ECO:0000256" key="4">
    <source>
        <dbReference type="ARBA" id="ARBA00022803"/>
    </source>
</evidence>
<keyword evidence="3" id="KW-0677">Repeat</keyword>
<feature type="compositionally biased region" description="Polar residues" evidence="6">
    <location>
        <begin position="262"/>
        <end position="272"/>
    </location>
</feature>
<gene>
    <name evidence="8" type="primary">SWA2_3</name>
    <name evidence="8" type="ORF">K7432_010001</name>
</gene>
<dbReference type="SUPFAM" id="SSF46565">
    <property type="entry name" value="Chaperone J-domain"/>
    <property type="match status" value="1"/>
</dbReference>